<evidence type="ECO:0000256" key="1">
    <source>
        <dbReference type="SAM" id="Phobius"/>
    </source>
</evidence>
<reference evidence="2 3" key="1">
    <citation type="submission" date="2017-05" db="EMBL/GenBank/DDBJ databases">
        <title>Full genome sequence of Pseudorhodoplanes sinuspersici.</title>
        <authorList>
            <person name="Dastgheib S.M.M."/>
            <person name="Shavandi M."/>
            <person name="Tirandaz H."/>
        </authorList>
    </citation>
    <scope>NUCLEOTIDE SEQUENCE [LARGE SCALE GENOMIC DNA]</scope>
    <source>
        <strain evidence="2 3">RIPI110</strain>
    </source>
</reference>
<dbReference type="SUPFAM" id="SSF50494">
    <property type="entry name" value="Trypsin-like serine proteases"/>
    <property type="match status" value="1"/>
</dbReference>
<dbReference type="Gene3D" id="2.40.10.120">
    <property type="match status" value="1"/>
</dbReference>
<keyword evidence="3" id="KW-1185">Reference proteome</keyword>
<sequence length="163" mass="17517">MSRRFAGRWRAETDQPFSIVQHTAAINPGNSGGSLLNVCGEVVGVNTQREIQVIMGLFGIPLVSDPIQGVFFLGGVDALLTRLAKIDQATIRASAPCLGYSQRLPNWGLIFALVIAVMSATGVAAALILRPKPIVNLYIRCGKMVENCIEAVRRALSGLDRKV</sequence>
<evidence type="ECO:0000313" key="2">
    <source>
        <dbReference type="EMBL" id="ARQ02613.1"/>
    </source>
</evidence>
<evidence type="ECO:0000313" key="3">
    <source>
        <dbReference type="Proteomes" id="UP000194137"/>
    </source>
</evidence>
<keyword evidence="1" id="KW-1133">Transmembrane helix</keyword>
<keyword evidence="1" id="KW-0472">Membrane</keyword>
<evidence type="ECO:0008006" key="4">
    <source>
        <dbReference type="Google" id="ProtNLM"/>
    </source>
</evidence>
<feature type="transmembrane region" description="Helical" evidence="1">
    <location>
        <begin position="109"/>
        <end position="129"/>
    </location>
</feature>
<dbReference type="KEGG" id="psin:CAK95_28525"/>
<gene>
    <name evidence="2" type="ORF">CAK95_28525</name>
</gene>
<protein>
    <recommendedName>
        <fullName evidence="4">Peptidase S1 domain-containing protein</fullName>
    </recommendedName>
</protein>
<keyword evidence="1" id="KW-0812">Transmembrane</keyword>
<dbReference type="AlphaFoldDB" id="A0A1W6ZZ54"/>
<dbReference type="EMBL" id="CP021112">
    <property type="protein sequence ID" value="ARQ02613.1"/>
    <property type="molecule type" value="Genomic_DNA"/>
</dbReference>
<accession>A0A1W6ZZ54</accession>
<dbReference type="Proteomes" id="UP000194137">
    <property type="component" value="Chromosome"/>
</dbReference>
<dbReference type="STRING" id="1235591.CAK95_28525"/>
<dbReference type="InterPro" id="IPR009003">
    <property type="entry name" value="Peptidase_S1_PA"/>
</dbReference>
<proteinExistence type="predicted"/>
<organism evidence="2 3">
    <name type="scientific">Pseudorhodoplanes sinuspersici</name>
    <dbReference type="NCBI Taxonomy" id="1235591"/>
    <lineage>
        <taxon>Bacteria</taxon>
        <taxon>Pseudomonadati</taxon>
        <taxon>Pseudomonadota</taxon>
        <taxon>Alphaproteobacteria</taxon>
        <taxon>Hyphomicrobiales</taxon>
        <taxon>Pseudorhodoplanes</taxon>
    </lineage>
</organism>
<name>A0A1W6ZZ54_9HYPH</name>